<evidence type="ECO:0000256" key="2">
    <source>
        <dbReference type="ARBA" id="ARBA00022491"/>
    </source>
</evidence>
<evidence type="ECO:0000259" key="6">
    <source>
        <dbReference type="Pfam" id="PF03466"/>
    </source>
</evidence>
<evidence type="ECO:0000256" key="5">
    <source>
        <dbReference type="ARBA" id="ARBA00023163"/>
    </source>
</evidence>
<accession>A0A659QKE3</accession>
<dbReference type="InterPro" id="IPR005119">
    <property type="entry name" value="LysR_subst-bd"/>
</dbReference>
<protein>
    <submittedName>
        <fullName evidence="7">HTH-type transcriptional regulator MetR</fullName>
    </submittedName>
</protein>
<evidence type="ECO:0000256" key="1">
    <source>
        <dbReference type="ARBA" id="ARBA00009437"/>
    </source>
</evidence>
<sequence>RATAWQRCPQRLTPALENFRASWPQVEMDFTSGVTFDPQPALQQGELDLVMTSDILPRSGLHYSPMFDFEVRLVLAPDHPLASKTQITPEDLASETLLIYPVQRSRLDVWRHFLQPAGISPLLKSVDNTLLLIQMVAARMGIAALPHWVVESVERQGLVVTKTLGDGLWSRLYAAVRDGDQRQAVTEAFIRSTRDHACDHLPFVRSAERPIFDAPTAKPGSQPRL</sequence>
<dbReference type="Pfam" id="PF03466">
    <property type="entry name" value="LysR_substrate"/>
    <property type="match status" value="1"/>
</dbReference>
<dbReference type="CDD" id="cd08441">
    <property type="entry name" value="PBP2_MetR"/>
    <property type="match status" value="1"/>
</dbReference>
<keyword evidence="2" id="KW-0678">Repressor</keyword>
<dbReference type="Proteomes" id="UP000297846">
    <property type="component" value="Unassembled WGS sequence"/>
</dbReference>
<dbReference type="EMBL" id="PYKG01000079">
    <property type="protein sequence ID" value="TGC87020.1"/>
    <property type="molecule type" value="Genomic_DNA"/>
</dbReference>
<reference evidence="7 8" key="1">
    <citation type="submission" date="2018-03" db="EMBL/GenBank/DDBJ databases">
        <title>Non-Typhoidal Salmonella genome sequencing and assembly.</title>
        <authorList>
            <person name="Matchawe C."/>
        </authorList>
    </citation>
    <scope>NUCLEOTIDE SEQUENCE [LARGE SCALE GENOMIC DNA]</scope>
    <source>
        <strain evidence="7 8">31evb</strain>
    </source>
</reference>
<dbReference type="GO" id="GO:0006355">
    <property type="term" value="P:regulation of DNA-templated transcription"/>
    <property type="evidence" value="ECO:0007669"/>
    <property type="project" value="InterPro"/>
</dbReference>
<gene>
    <name evidence="7" type="ORF">C9F02_09035</name>
</gene>
<dbReference type="Gene3D" id="3.40.190.10">
    <property type="entry name" value="Periplasmic binding protein-like II"/>
    <property type="match status" value="1"/>
</dbReference>
<evidence type="ECO:0000256" key="4">
    <source>
        <dbReference type="ARBA" id="ARBA00023159"/>
    </source>
</evidence>
<comment type="caution">
    <text evidence="7">The sequence shown here is derived from an EMBL/GenBank/DDBJ whole genome shotgun (WGS) entry which is preliminary data.</text>
</comment>
<feature type="domain" description="LysR substrate-binding" evidence="6">
    <location>
        <begin position="9"/>
        <end position="196"/>
    </location>
</feature>
<feature type="non-terminal residue" evidence="7">
    <location>
        <position position="1"/>
    </location>
</feature>
<keyword evidence="4" id="KW-0010">Activator</keyword>
<keyword evidence="5" id="KW-0804">Transcription</keyword>
<dbReference type="NCBIfam" id="NF011950">
    <property type="entry name" value="PRK15421.1"/>
    <property type="match status" value="1"/>
</dbReference>
<evidence type="ECO:0000313" key="8">
    <source>
        <dbReference type="Proteomes" id="UP000297846"/>
    </source>
</evidence>
<comment type="similarity">
    <text evidence="1">Belongs to the LysR transcriptional regulatory family.</text>
</comment>
<dbReference type="AlphaFoldDB" id="A0A659QKE3"/>
<proteinExistence type="inferred from homology"/>
<name>A0A659QKE3_SALET</name>
<dbReference type="RefSeq" id="WP_135420974.1">
    <property type="nucleotide sequence ID" value="NZ_PYKG01000079.1"/>
</dbReference>
<evidence type="ECO:0000313" key="7">
    <source>
        <dbReference type="EMBL" id="TGC87020.1"/>
    </source>
</evidence>
<dbReference type="GO" id="GO:0000976">
    <property type="term" value="F:transcription cis-regulatory region binding"/>
    <property type="evidence" value="ECO:0007669"/>
    <property type="project" value="TreeGrafter"/>
</dbReference>
<dbReference type="SUPFAM" id="SSF53850">
    <property type="entry name" value="Periplasmic binding protein-like II"/>
    <property type="match status" value="1"/>
</dbReference>
<keyword evidence="3" id="KW-0805">Transcription regulation</keyword>
<organism evidence="7 8">
    <name type="scientific">Salmonella enterica subsp. enterica serovar Wilhelmsburg</name>
    <dbReference type="NCBI Taxonomy" id="1960126"/>
    <lineage>
        <taxon>Bacteria</taxon>
        <taxon>Pseudomonadati</taxon>
        <taxon>Pseudomonadota</taxon>
        <taxon>Gammaproteobacteria</taxon>
        <taxon>Enterobacterales</taxon>
        <taxon>Enterobacteriaceae</taxon>
        <taxon>Salmonella</taxon>
    </lineage>
</organism>
<dbReference type="PANTHER" id="PTHR30126:SF25">
    <property type="entry name" value="HTH-TYPE TRANSCRIPTIONAL REGULATOR METR"/>
    <property type="match status" value="1"/>
</dbReference>
<evidence type="ECO:0000256" key="3">
    <source>
        <dbReference type="ARBA" id="ARBA00023015"/>
    </source>
</evidence>
<dbReference type="InterPro" id="IPR037406">
    <property type="entry name" value="MetR_PBP2"/>
</dbReference>
<dbReference type="PANTHER" id="PTHR30126">
    <property type="entry name" value="HTH-TYPE TRANSCRIPTIONAL REGULATOR"/>
    <property type="match status" value="1"/>
</dbReference>